<keyword evidence="2" id="KW-0472">Membrane</keyword>
<evidence type="ECO:0000313" key="3">
    <source>
        <dbReference type="EMBL" id="CAE0707983.1"/>
    </source>
</evidence>
<gene>
    <name evidence="3" type="ORF">PAUS00366_LOCUS703</name>
</gene>
<reference evidence="3" key="1">
    <citation type="submission" date="2021-01" db="EMBL/GenBank/DDBJ databases">
        <authorList>
            <person name="Corre E."/>
            <person name="Pelletier E."/>
            <person name="Niang G."/>
            <person name="Scheremetjew M."/>
            <person name="Finn R."/>
            <person name="Kale V."/>
            <person name="Holt S."/>
            <person name="Cochrane G."/>
            <person name="Meng A."/>
            <person name="Brown T."/>
            <person name="Cohen L."/>
        </authorList>
    </citation>
    <scope>NUCLEOTIDE SEQUENCE</scope>
    <source>
        <strain evidence="3">10249 10 AB</strain>
    </source>
</reference>
<feature type="region of interest" description="Disordered" evidence="1">
    <location>
        <begin position="95"/>
        <end position="119"/>
    </location>
</feature>
<proteinExistence type="predicted"/>
<sequence>MKCHGIISSSYTVFIFVISSLTITLCAVDSLQLNFDNRVRIQPSPLIGGPDWLPVHCKVVVDDSYVFDFIPLNAASPETLQKLISLQAVPATVRTRQKNHKREAQETEHQNSENKSDNEEVKKIYIERADQFCKEYDRDLHLINNNCWSFAFDLIQYISR</sequence>
<organism evidence="3">
    <name type="scientific">Pseudo-nitzschia australis</name>
    <dbReference type="NCBI Taxonomy" id="44445"/>
    <lineage>
        <taxon>Eukaryota</taxon>
        <taxon>Sar</taxon>
        <taxon>Stramenopiles</taxon>
        <taxon>Ochrophyta</taxon>
        <taxon>Bacillariophyta</taxon>
        <taxon>Bacillariophyceae</taxon>
        <taxon>Bacillariophycidae</taxon>
        <taxon>Bacillariales</taxon>
        <taxon>Bacillariaceae</taxon>
        <taxon>Pseudo-nitzschia</taxon>
    </lineage>
</organism>
<dbReference type="AlphaFoldDB" id="A0A7S4A9J1"/>
<feature type="transmembrane region" description="Helical" evidence="2">
    <location>
        <begin position="6"/>
        <end position="28"/>
    </location>
</feature>
<name>A0A7S4A9J1_9STRA</name>
<keyword evidence="2" id="KW-0812">Transmembrane</keyword>
<evidence type="ECO:0000256" key="2">
    <source>
        <dbReference type="SAM" id="Phobius"/>
    </source>
</evidence>
<keyword evidence="2" id="KW-1133">Transmembrane helix</keyword>
<feature type="compositionally biased region" description="Basic and acidic residues" evidence="1">
    <location>
        <begin position="102"/>
        <end position="119"/>
    </location>
</feature>
<evidence type="ECO:0000256" key="1">
    <source>
        <dbReference type="SAM" id="MobiDB-lite"/>
    </source>
</evidence>
<dbReference type="EMBL" id="HBIX01000922">
    <property type="protein sequence ID" value="CAE0707983.1"/>
    <property type="molecule type" value="Transcribed_RNA"/>
</dbReference>
<accession>A0A7S4A9J1</accession>
<protein>
    <submittedName>
        <fullName evidence="3">Uncharacterized protein</fullName>
    </submittedName>
</protein>